<keyword evidence="1" id="KW-0812">Transmembrane</keyword>
<evidence type="ECO:0000256" key="1">
    <source>
        <dbReference type="SAM" id="Phobius"/>
    </source>
</evidence>
<dbReference type="GO" id="GO:0005886">
    <property type="term" value="C:plasma membrane"/>
    <property type="evidence" value="ECO:0007669"/>
    <property type="project" value="InterPro"/>
</dbReference>
<organism evidence="2 3">
    <name type="scientific">Clostridium argentinense CDC 2741</name>
    <dbReference type="NCBI Taxonomy" id="1418104"/>
    <lineage>
        <taxon>Bacteria</taxon>
        <taxon>Bacillati</taxon>
        <taxon>Bacillota</taxon>
        <taxon>Clostridia</taxon>
        <taxon>Eubacteriales</taxon>
        <taxon>Clostridiaceae</taxon>
        <taxon>Clostridium</taxon>
    </lineage>
</organism>
<dbReference type="InterPro" id="IPR012651">
    <property type="entry name" value="Thia_Transptr_ThiT"/>
</dbReference>
<evidence type="ECO:0000313" key="2">
    <source>
        <dbReference type="EMBL" id="KIE45635.1"/>
    </source>
</evidence>
<keyword evidence="3" id="KW-1185">Reference proteome</keyword>
<accession>A0A0C1UDY4</accession>
<dbReference type="GO" id="GO:0015234">
    <property type="term" value="F:thiamine transmembrane transporter activity"/>
    <property type="evidence" value="ECO:0007669"/>
    <property type="project" value="InterPro"/>
</dbReference>
<dbReference type="Proteomes" id="UP000031366">
    <property type="component" value="Unassembled WGS sequence"/>
</dbReference>
<dbReference type="Pfam" id="PF09515">
    <property type="entry name" value="Thia_YuaJ"/>
    <property type="match status" value="1"/>
</dbReference>
<dbReference type="EMBL" id="AYSO01000019">
    <property type="protein sequence ID" value="KIE45635.1"/>
    <property type="molecule type" value="Genomic_DNA"/>
</dbReference>
<feature type="transmembrane region" description="Helical" evidence="1">
    <location>
        <begin position="139"/>
        <end position="164"/>
    </location>
</feature>
<name>A0A0C1UDY4_9CLOT</name>
<dbReference type="AlphaFoldDB" id="A0A0C1UDY4"/>
<dbReference type="OrthoDB" id="9795813at2"/>
<feature type="transmembrane region" description="Helical" evidence="1">
    <location>
        <begin position="44"/>
        <end position="64"/>
    </location>
</feature>
<dbReference type="STRING" id="29341.RSJ17_21530"/>
<gene>
    <name evidence="2" type="ORF">U732_2545</name>
</gene>
<protein>
    <submittedName>
        <fullName evidence="2">Thiamine transporter family protein</fullName>
    </submittedName>
</protein>
<dbReference type="NCBIfam" id="TIGR02357">
    <property type="entry name" value="ECF_ThiT_YuaJ"/>
    <property type="match status" value="1"/>
</dbReference>
<keyword evidence="1" id="KW-1133">Transmembrane helix</keyword>
<dbReference type="RefSeq" id="WP_039635049.1">
    <property type="nucleotide sequence ID" value="NZ_AYSO01000019.1"/>
</dbReference>
<keyword evidence="1" id="KW-0472">Membrane</keyword>
<proteinExistence type="predicted"/>
<feature type="transmembrane region" description="Helical" evidence="1">
    <location>
        <begin position="176"/>
        <end position="199"/>
    </location>
</feature>
<reference evidence="2 3" key="1">
    <citation type="journal article" date="2015" name="Infect. Genet. Evol.">
        <title>Genomic sequences of six botulinum neurotoxin-producing strains representing three clostridial species illustrate the mobility and diversity of botulinum neurotoxin genes.</title>
        <authorList>
            <person name="Smith T.J."/>
            <person name="Hill K.K."/>
            <person name="Xie G."/>
            <person name="Foley B.T."/>
            <person name="Williamson C.H."/>
            <person name="Foster J.T."/>
            <person name="Johnson S.L."/>
            <person name="Chertkov O."/>
            <person name="Teshima H."/>
            <person name="Gibbons H.S."/>
            <person name="Johnsky L.A."/>
            <person name="Karavis M.A."/>
            <person name="Smith L.A."/>
        </authorList>
    </citation>
    <scope>NUCLEOTIDE SEQUENCE [LARGE SCALE GENOMIC DNA]</scope>
    <source>
        <strain evidence="2 3">CDC 2741</strain>
    </source>
</reference>
<feature type="transmembrane region" description="Helical" evidence="1">
    <location>
        <begin position="76"/>
        <end position="98"/>
    </location>
</feature>
<dbReference type="Gene3D" id="1.10.1760.20">
    <property type="match status" value="1"/>
</dbReference>
<evidence type="ECO:0000313" key="3">
    <source>
        <dbReference type="Proteomes" id="UP000031366"/>
    </source>
</evidence>
<sequence length="209" mass="23000">MLNALQENLSKILSSTTTIFTLIGVLIIIVAFTKIKKIKFSTSMITQIGVALGVSLALSFIKPFNAPYGGSVTLGSMVPIIIISYIYGPVVGVLTGFLRGVLDFIIGPAQILHPIQILFDYALPFMAIGLSSLIKNNKLLGAVFGTSLRFIFHFISGFIFWYTYAPEGMSPLVYSFLYNISYVFFDGLICVLILAVLPLERLQRELTRA</sequence>
<comment type="caution">
    <text evidence="2">The sequence shown here is derived from an EMBL/GenBank/DDBJ whole genome shotgun (WGS) entry which is preliminary data.</text>
</comment>
<feature type="transmembrane region" description="Helical" evidence="1">
    <location>
        <begin position="12"/>
        <end position="32"/>
    </location>
</feature>